<protein>
    <submittedName>
        <fullName evidence="1">Uncharacterized protein</fullName>
    </submittedName>
</protein>
<dbReference type="AlphaFoldDB" id="A0A4Y2NEM7"/>
<dbReference type="EMBL" id="BGPR01008980">
    <property type="protein sequence ID" value="GBN37224.1"/>
    <property type="molecule type" value="Genomic_DNA"/>
</dbReference>
<dbReference type="Proteomes" id="UP000499080">
    <property type="component" value="Unassembled WGS sequence"/>
</dbReference>
<evidence type="ECO:0000313" key="1">
    <source>
        <dbReference type="EMBL" id="GBN37224.1"/>
    </source>
</evidence>
<proteinExistence type="predicted"/>
<keyword evidence="2" id="KW-1185">Reference proteome</keyword>
<comment type="caution">
    <text evidence="1">The sequence shown here is derived from an EMBL/GenBank/DDBJ whole genome shotgun (WGS) entry which is preliminary data.</text>
</comment>
<sequence>MTSMSVFCDIEENFSCETSPHIDEDINFNDLEFDCINVDSNDNKDNDTNQNDDVKVNLENFHEPLYPSSSVSLLEACISLLAFSFRYNVTKTCMQDFSILIC</sequence>
<gene>
    <name evidence="1" type="ORF">AVEN_89620_1</name>
</gene>
<organism evidence="1 2">
    <name type="scientific">Araneus ventricosus</name>
    <name type="common">Orbweaver spider</name>
    <name type="synonym">Epeira ventricosa</name>
    <dbReference type="NCBI Taxonomy" id="182803"/>
    <lineage>
        <taxon>Eukaryota</taxon>
        <taxon>Metazoa</taxon>
        <taxon>Ecdysozoa</taxon>
        <taxon>Arthropoda</taxon>
        <taxon>Chelicerata</taxon>
        <taxon>Arachnida</taxon>
        <taxon>Araneae</taxon>
        <taxon>Araneomorphae</taxon>
        <taxon>Entelegynae</taxon>
        <taxon>Araneoidea</taxon>
        <taxon>Araneidae</taxon>
        <taxon>Araneus</taxon>
    </lineage>
</organism>
<accession>A0A4Y2NEM7</accession>
<name>A0A4Y2NEM7_ARAVE</name>
<reference evidence="1 2" key="1">
    <citation type="journal article" date="2019" name="Sci. Rep.">
        <title>Orb-weaving spider Araneus ventricosus genome elucidates the spidroin gene catalogue.</title>
        <authorList>
            <person name="Kono N."/>
            <person name="Nakamura H."/>
            <person name="Ohtoshi R."/>
            <person name="Moran D.A.P."/>
            <person name="Shinohara A."/>
            <person name="Yoshida Y."/>
            <person name="Fujiwara M."/>
            <person name="Mori M."/>
            <person name="Tomita M."/>
            <person name="Arakawa K."/>
        </authorList>
    </citation>
    <scope>NUCLEOTIDE SEQUENCE [LARGE SCALE GENOMIC DNA]</scope>
</reference>
<evidence type="ECO:0000313" key="2">
    <source>
        <dbReference type="Proteomes" id="UP000499080"/>
    </source>
</evidence>